<accession>A0AAE0TUE4</accession>
<name>A0AAE0TUE4_9PEZI</name>
<comment type="caution">
    <text evidence="2">The sequence shown here is derived from an EMBL/GenBank/DDBJ whole genome shotgun (WGS) entry which is preliminary data.</text>
</comment>
<dbReference type="EMBL" id="JAUTXT010000035">
    <property type="protein sequence ID" value="KAK3672236.1"/>
    <property type="molecule type" value="Genomic_DNA"/>
</dbReference>
<proteinExistence type="predicted"/>
<feature type="compositionally biased region" description="Acidic residues" evidence="1">
    <location>
        <begin position="38"/>
        <end position="50"/>
    </location>
</feature>
<evidence type="ECO:0000256" key="1">
    <source>
        <dbReference type="SAM" id="MobiDB-lite"/>
    </source>
</evidence>
<feature type="region of interest" description="Disordered" evidence="1">
    <location>
        <begin position="1"/>
        <end position="120"/>
    </location>
</feature>
<feature type="non-terminal residue" evidence="2">
    <location>
        <position position="198"/>
    </location>
</feature>
<gene>
    <name evidence="2" type="ORF">LTR78_007989</name>
</gene>
<protein>
    <submittedName>
        <fullName evidence="2">Uncharacterized protein</fullName>
    </submittedName>
</protein>
<evidence type="ECO:0000313" key="2">
    <source>
        <dbReference type="EMBL" id="KAK3672236.1"/>
    </source>
</evidence>
<dbReference type="Proteomes" id="UP001274830">
    <property type="component" value="Unassembled WGS sequence"/>
</dbReference>
<feature type="compositionally biased region" description="Low complexity" evidence="1">
    <location>
        <begin position="104"/>
        <end position="119"/>
    </location>
</feature>
<organism evidence="2 3">
    <name type="scientific">Recurvomyces mirabilis</name>
    <dbReference type="NCBI Taxonomy" id="574656"/>
    <lineage>
        <taxon>Eukaryota</taxon>
        <taxon>Fungi</taxon>
        <taxon>Dikarya</taxon>
        <taxon>Ascomycota</taxon>
        <taxon>Pezizomycotina</taxon>
        <taxon>Dothideomycetes</taxon>
        <taxon>Dothideomycetidae</taxon>
        <taxon>Mycosphaerellales</taxon>
        <taxon>Teratosphaeriaceae</taxon>
        <taxon>Recurvomyces</taxon>
    </lineage>
</organism>
<keyword evidence="3" id="KW-1185">Reference proteome</keyword>
<sequence length="198" mass="22151">MSDVEAGHEAHRRASEAEDEEEEDDLFKNAFGDMKESPEEEDDDDDDSDISEITAVTPANPDKLKINGKSAQQILDLDNEAEHTPNCHPHRKTSTPPTSPKPTQPTTTPTTSLLPTGPKEANLQKDLRPALRRHHRIHLHTLTFAPRHPRPLPQTRYLISVLHASRKQTLSTSTSSSGSNQEKHHIWMLGNRLTTIST</sequence>
<dbReference type="AlphaFoldDB" id="A0AAE0TUE4"/>
<evidence type="ECO:0000313" key="3">
    <source>
        <dbReference type="Proteomes" id="UP001274830"/>
    </source>
</evidence>
<feature type="compositionally biased region" description="Basic and acidic residues" evidence="1">
    <location>
        <begin position="1"/>
        <end position="16"/>
    </location>
</feature>
<reference evidence="2" key="1">
    <citation type="submission" date="2023-07" db="EMBL/GenBank/DDBJ databases">
        <title>Black Yeasts Isolated from many extreme environments.</title>
        <authorList>
            <person name="Coleine C."/>
            <person name="Stajich J.E."/>
            <person name="Selbmann L."/>
        </authorList>
    </citation>
    <scope>NUCLEOTIDE SEQUENCE</scope>
    <source>
        <strain evidence="2">CCFEE 5485</strain>
    </source>
</reference>